<keyword evidence="1" id="KW-0175">Coiled coil</keyword>
<dbReference type="STRING" id="366522.GCA_001548055_01103"/>
<dbReference type="EMBL" id="DLUG01000083">
    <property type="protein sequence ID" value="DAB36775.1"/>
    <property type="molecule type" value="Genomic_DNA"/>
</dbReference>
<feature type="coiled-coil region" evidence="1">
    <location>
        <begin position="3"/>
        <end position="30"/>
    </location>
</feature>
<name>A0A2D3WA40_9BACT</name>
<dbReference type="Proteomes" id="UP000231638">
    <property type="component" value="Unassembled WGS sequence"/>
</dbReference>
<proteinExistence type="predicted"/>
<protein>
    <submittedName>
        <fullName evidence="2">Uncharacterized protein</fullName>
    </submittedName>
</protein>
<evidence type="ECO:0000256" key="1">
    <source>
        <dbReference type="SAM" id="Coils"/>
    </source>
</evidence>
<comment type="caution">
    <text evidence="2">The sequence shown here is derived from an EMBL/GenBank/DDBJ whole genome shotgun (WGS) entry which is preliminary data.</text>
</comment>
<accession>A0A2D3WA40</accession>
<evidence type="ECO:0000313" key="2">
    <source>
        <dbReference type="EMBL" id="DAB36775.1"/>
    </source>
</evidence>
<reference evidence="2 3" key="1">
    <citation type="journal article" date="2017" name="Front. Microbiol.">
        <title>Comparative Genomic Analysis of the Class Epsilonproteobacteria and Proposed Reclassification to Epsilonbacteraeota (phyl. nov.).</title>
        <authorList>
            <person name="Waite D.W."/>
            <person name="Vanwonterghem I."/>
            <person name="Rinke C."/>
            <person name="Parks D.H."/>
            <person name="Zhang Y."/>
            <person name="Takai K."/>
            <person name="Sievert S.M."/>
            <person name="Simon J."/>
            <person name="Campbell B.J."/>
            <person name="Hanson T.E."/>
            <person name="Woyke T."/>
            <person name="Klotz M.G."/>
            <person name="Hugenholtz P."/>
        </authorList>
    </citation>
    <scope>NUCLEOTIDE SEQUENCE [LARGE SCALE GENOMIC DNA]</scope>
    <source>
        <strain evidence="2">UBA11420</strain>
    </source>
</reference>
<dbReference type="AlphaFoldDB" id="A0A2D3WA40"/>
<sequence>MEKKDLQHELQRAEKEIEEMAMQLADMLGAALFFAGAKKEDLPKAIDLYLKSIDEVFEDEDDDAEMGFDEIIEVITYMKNKYPKLFHPQH</sequence>
<organism evidence="2 3">
    <name type="scientific">Sulfurospirillum cavolei</name>
    <dbReference type="NCBI Taxonomy" id="366522"/>
    <lineage>
        <taxon>Bacteria</taxon>
        <taxon>Pseudomonadati</taxon>
        <taxon>Campylobacterota</taxon>
        <taxon>Epsilonproteobacteria</taxon>
        <taxon>Campylobacterales</taxon>
        <taxon>Sulfurospirillaceae</taxon>
        <taxon>Sulfurospirillum</taxon>
    </lineage>
</organism>
<gene>
    <name evidence="2" type="ORF">CFH80_03080</name>
</gene>
<evidence type="ECO:0000313" key="3">
    <source>
        <dbReference type="Proteomes" id="UP000231638"/>
    </source>
</evidence>